<organism evidence="1 2">
    <name type="scientific">Eumeta variegata</name>
    <name type="common">Bagworm moth</name>
    <name type="synonym">Eumeta japonica</name>
    <dbReference type="NCBI Taxonomy" id="151549"/>
    <lineage>
        <taxon>Eukaryota</taxon>
        <taxon>Metazoa</taxon>
        <taxon>Ecdysozoa</taxon>
        <taxon>Arthropoda</taxon>
        <taxon>Hexapoda</taxon>
        <taxon>Insecta</taxon>
        <taxon>Pterygota</taxon>
        <taxon>Neoptera</taxon>
        <taxon>Endopterygota</taxon>
        <taxon>Lepidoptera</taxon>
        <taxon>Glossata</taxon>
        <taxon>Ditrysia</taxon>
        <taxon>Tineoidea</taxon>
        <taxon>Psychidae</taxon>
        <taxon>Oiketicinae</taxon>
        <taxon>Eumeta</taxon>
    </lineage>
</organism>
<sequence>MWPIPPDFYRGNLSLVESTPRVGPSFSERGNLVSSWEVSAHYAGVVRVKRAVTPLCVCVRGKQRRFEFYQANKSKMDVMCGKTATEPEHDRPRRRRRSVAEIACSPLDPI</sequence>
<evidence type="ECO:0000313" key="1">
    <source>
        <dbReference type="EMBL" id="GBP09288.1"/>
    </source>
</evidence>
<accession>A0A4C1T737</accession>
<proteinExistence type="predicted"/>
<dbReference type="AlphaFoldDB" id="A0A4C1T737"/>
<keyword evidence="2" id="KW-1185">Reference proteome</keyword>
<comment type="caution">
    <text evidence="1">The sequence shown here is derived from an EMBL/GenBank/DDBJ whole genome shotgun (WGS) entry which is preliminary data.</text>
</comment>
<gene>
    <name evidence="1" type="ORF">EVAR_5731_1</name>
</gene>
<name>A0A4C1T737_EUMVA</name>
<evidence type="ECO:0000313" key="2">
    <source>
        <dbReference type="Proteomes" id="UP000299102"/>
    </source>
</evidence>
<dbReference type="EMBL" id="BGZK01000035">
    <property type="protein sequence ID" value="GBP09288.1"/>
    <property type="molecule type" value="Genomic_DNA"/>
</dbReference>
<reference evidence="1 2" key="1">
    <citation type="journal article" date="2019" name="Commun. Biol.">
        <title>The bagworm genome reveals a unique fibroin gene that provides high tensile strength.</title>
        <authorList>
            <person name="Kono N."/>
            <person name="Nakamura H."/>
            <person name="Ohtoshi R."/>
            <person name="Tomita M."/>
            <person name="Numata K."/>
            <person name="Arakawa K."/>
        </authorList>
    </citation>
    <scope>NUCLEOTIDE SEQUENCE [LARGE SCALE GENOMIC DNA]</scope>
</reference>
<protein>
    <submittedName>
        <fullName evidence="1">Uncharacterized protein</fullName>
    </submittedName>
</protein>
<dbReference type="Proteomes" id="UP000299102">
    <property type="component" value="Unassembled WGS sequence"/>
</dbReference>